<evidence type="ECO:0000313" key="8">
    <source>
        <dbReference type="EMBL" id="TBT94471.1"/>
    </source>
</evidence>
<proteinExistence type="inferred from homology"/>
<evidence type="ECO:0000259" key="7">
    <source>
        <dbReference type="PROSITE" id="PS51160"/>
    </source>
</evidence>
<comment type="catalytic activity">
    <reaction evidence="4 5">
        <text>an acyl phosphate + H2O = a carboxylate + phosphate + H(+)</text>
        <dbReference type="Rhea" id="RHEA:14965"/>
        <dbReference type="ChEBI" id="CHEBI:15377"/>
        <dbReference type="ChEBI" id="CHEBI:15378"/>
        <dbReference type="ChEBI" id="CHEBI:29067"/>
        <dbReference type="ChEBI" id="CHEBI:43474"/>
        <dbReference type="ChEBI" id="CHEBI:59918"/>
        <dbReference type="EC" id="3.6.1.7"/>
    </reaction>
</comment>
<dbReference type="PANTHER" id="PTHR47268:SF4">
    <property type="entry name" value="ACYLPHOSPHATASE"/>
    <property type="match status" value="1"/>
</dbReference>
<dbReference type="Gene3D" id="3.30.70.100">
    <property type="match status" value="1"/>
</dbReference>
<evidence type="ECO:0000256" key="4">
    <source>
        <dbReference type="ARBA" id="ARBA00047645"/>
    </source>
</evidence>
<dbReference type="InterPro" id="IPR001792">
    <property type="entry name" value="Acylphosphatase-like_dom"/>
</dbReference>
<dbReference type="AlphaFoldDB" id="A0A4V2JT12"/>
<reference evidence="8 9" key="1">
    <citation type="submission" date="2019-01" db="EMBL/GenBank/DDBJ databases">
        <title>Lactibacter flavus gen. nov., sp. nov., a novel bacterium of the family Propionibacteriaceae isolated from raw milk and dairy products.</title>
        <authorList>
            <person name="Huptas C."/>
            <person name="Wenning M."/>
            <person name="Breitenwieser F."/>
            <person name="Doll E."/>
            <person name="Von Neubeck M."/>
            <person name="Busse H.-J."/>
            <person name="Scherer S."/>
        </authorList>
    </citation>
    <scope>NUCLEOTIDE SEQUENCE [LARGE SCALE GENOMIC DNA]</scope>
    <source>
        <strain evidence="8 9">DSM 22130</strain>
    </source>
</reference>
<comment type="similarity">
    <text evidence="1 6">Belongs to the acylphosphatase family.</text>
</comment>
<dbReference type="InterPro" id="IPR017968">
    <property type="entry name" value="Acylphosphatase_CS"/>
</dbReference>
<feature type="active site" evidence="5">
    <location>
        <position position="36"/>
    </location>
</feature>
<dbReference type="EMBL" id="SDMR01000013">
    <property type="protein sequence ID" value="TBT94471.1"/>
    <property type="molecule type" value="Genomic_DNA"/>
</dbReference>
<dbReference type="GO" id="GO:0003998">
    <property type="term" value="F:acylphosphatase activity"/>
    <property type="evidence" value="ECO:0007669"/>
    <property type="project" value="UniProtKB-EC"/>
</dbReference>
<feature type="active site" evidence="5">
    <location>
        <position position="18"/>
    </location>
</feature>
<dbReference type="RefSeq" id="WP_131172551.1">
    <property type="nucleotide sequence ID" value="NZ_FXTL01000013.1"/>
</dbReference>
<comment type="caution">
    <text evidence="8">The sequence shown here is derived from an EMBL/GenBank/DDBJ whole genome shotgun (WGS) entry which is preliminary data.</text>
</comment>
<evidence type="ECO:0000313" key="9">
    <source>
        <dbReference type="Proteomes" id="UP000291933"/>
    </source>
</evidence>
<dbReference type="PANTHER" id="PTHR47268">
    <property type="entry name" value="ACYLPHOSPHATASE"/>
    <property type="match status" value="1"/>
</dbReference>
<dbReference type="Proteomes" id="UP000291933">
    <property type="component" value="Unassembled WGS sequence"/>
</dbReference>
<evidence type="ECO:0000256" key="5">
    <source>
        <dbReference type="PROSITE-ProRule" id="PRU00520"/>
    </source>
</evidence>
<evidence type="ECO:0000256" key="1">
    <source>
        <dbReference type="ARBA" id="ARBA00005614"/>
    </source>
</evidence>
<dbReference type="InterPro" id="IPR020456">
    <property type="entry name" value="Acylphosphatase"/>
</dbReference>
<gene>
    <name evidence="8" type="ORF">ET996_10690</name>
</gene>
<dbReference type="EC" id="3.6.1.7" evidence="2 5"/>
<keyword evidence="9" id="KW-1185">Reference proteome</keyword>
<dbReference type="PROSITE" id="PS51160">
    <property type="entry name" value="ACYLPHOSPHATASE_3"/>
    <property type="match status" value="1"/>
</dbReference>
<name>A0A4V2JT12_PROTD</name>
<evidence type="ECO:0000256" key="3">
    <source>
        <dbReference type="ARBA" id="ARBA00015991"/>
    </source>
</evidence>
<sequence length="93" mass="10413">MRRVAVWVDGVVQGVGFRWWGQTVARELGLTGTIRNLADGRVEVHAQGDEASVGRFVHWLTAAEPGLRRPGRIDDFGIADEDVRPDQRSFDVR</sequence>
<dbReference type="InterPro" id="IPR036046">
    <property type="entry name" value="Acylphosphatase-like_dom_sf"/>
</dbReference>
<dbReference type="SUPFAM" id="SSF54975">
    <property type="entry name" value="Acylphosphatase/BLUF domain-like"/>
    <property type="match status" value="1"/>
</dbReference>
<protein>
    <recommendedName>
        <fullName evidence="3 5">acylphosphatase</fullName>
        <ecNumber evidence="2 5">3.6.1.7</ecNumber>
    </recommendedName>
</protein>
<dbReference type="OrthoDB" id="3182027at2"/>
<dbReference type="Pfam" id="PF00708">
    <property type="entry name" value="Acylphosphatase"/>
    <property type="match status" value="1"/>
</dbReference>
<keyword evidence="5" id="KW-0378">Hydrolase</keyword>
<dbReference type="PROSITE" id="PS00150">
    <property type="entry name" value="ACYLPHOSPHATASE_1"/>
    <property type="match status" value="1"/>
</dbReference>
<feature type="domain" description="Acylphosphatase-like" evidence="7">
    <location>
        <begin position="3"/>
        <end position="93"/>
    </location>
</feature>
<evidence type="ECO:0000256" key="6">
    <source>
        <dbReference type="RuleBase" id="RU004168"/>
    </source>
</evidence>
<accession>A0A4V2JT12</accession>
<organism evidence="8 9">
    <name type="scientific">Propioniciclava tarda</name>
    <dbReference type="NCBI Taxonomy" id="433330"/>
    <lineage>
        <taxon>Bacteria</taxon>
        <taxon>Bacillati</taxon>
        <taxon>Actinomycetota</taxon>
        <taxon>Actinomycetes</taxon>
        <taxon>Propionibacteriales</taxon>
        <taxon>Propionibacteriaceae</taxon>
        <taxon>Propioniciclava</taxon>
    </lineage>
</organism>
<evidence type="ECO:0000256" key="2">
    <source>
        <dbReference type="ARBA" id="ARBA00012150"/>
    </source>
</evidence>